<evidence type="ECO:0000313" key="1">
    <source>
        <dbReference type="EMBL" id="MBU2724997.1"/>
    </source>
</evidence>
<name>A0A8X8KDI2_ACIFI</name>
<dbReference type="Proteomes" id="UP000887300">
    <property type="component" value="Unassembled WGS sequence"/>
</dbReference>
<dbReference type="Gene3D" id="3.30.450.410">
    <property type="match status" value="1"/>
</dbReference>
<evidence type="ECO:0008006" key="3">
    <source>
        <dbReference type="Google" id="ProtNLM"/>
    </source>
</evidence>
<dbReference type="GO" id="GO:0018836">
    <property type="term" value="F:alkylmercury lyase activity"/>
    <property type="evidence" value="ECO:0007669"/>
    <property type="project" value="InterPro"/>
</dbReference>
<protein>
    <recommendedName>
        <fullName evidence="3">Alkylmercury lyase</fullName>
    </recommendedName>
</protein>
<dbReference type="EMBL" id="JABBHS010000549">
    <property type="protein sequence ID" value="MBU2724997.1"/>
    <property type="molecule type" value="Genomic_DNA"/>
</dbReference>
<evidence type="ECO:0000313" key="2">
    <source>
        <dbReference type="Proteomes" id="UP000887300"/>
    </source>
</evidence>
<dbReference type="RefSeq" id="WP_215886282.1">
    <property type="nucleotide sequence ID" value="NZ_CP134225.1"/>
</dbReference>
<dbReference type="InterPro" id="IPR053717">
    <property type="entry name" value="MerB_lyase_sf"/>
</dbReference>
<accession>A0A8X8KDI2</accession>
<sequence length="217" mass="24330">MRLDHVERGLENLQRDFPLQARISNEPELIQRTYTQILRFWIFRSNPPSAQHFPEAALRRLIALDAVVSSAEGLGAYPFSAKETSIRVAHGKHRPTFAMCAVDALAIPLFWKSLVRLESRCHACGVGIELDLGPCVDSPCAVDAPFVFMHFLNRQTRTEHPACSGLCTAIYFLCPDCARNLTDAVYTLQEAQCIGQMFFAFQTTLLQAFPERPENGS</sequence>
<organism evidence="1 2">
    <name type="scientific">Acidithiobacillus ferridurans</name>
    <dbReference type="NCBI Taxonomy" id="1232575"/>
    <lineage>
        <taxon>Bacteria</taxon>
        <taxon>Pseudomonadati</taxon>
        <taxon>Pseudomonadota</taxon>
        <taxon>Acidithiobacillia</taxon>
        <taxon>Acidithiobacillales</taxon>
        <taxon>Acidithiobacillaceae</taxon>
        <taxon>Acidithiobacillus</taxon>
    </lineage>
</organism>
<reference evidence="1" key="1">
    <citation type="journal article" date="2021" name="ISME J.">
        <title>Genomic evolution of the class Acidithiobacillia: deep-branching Proteobacteria living in extreme acidic conditions.</title>
        <authorList>
            <person name="Moya-Beltran A."/>
            <person name="Beard S."/>
            <person name="Rojas-Villalobos C."/>
            <person name="Issotta F."/>
            <person name="Gallardo Y."/>
            <person name="Ulloa R."/>
            <person name="Giaveno A."/>
            <person name="Degli Esposti M."/>
            <person name="Johnson D.B."/>
            <person name="Quatrini R."/>
        </authorList>
    </citation>
    <scope>NUCLEOTIDE SEQUENCE</scope>
    <source>
        <strain evidence="1">DSM 583</strain>
    </source>
</reference>
<dbReference type="AlphaFoldDB" id="A0A8X8KDI2"/>
<dbReference type="Pfam" id="PF03243">
    <property type="entry name" value="MerB"/>
    <property type="match status" value="1"/>
</dbReference>
<proteinExistence type="predicted"/>
<dbReference type="SUPFAM" id="SSF160387">
    <property type="entry name" value="NosL/MerB-like"/>
    <property type="match status" value="1"/>
</dbReference>
<dbReference type="InterPro" id="IPR004927">
    <property type="entry name" value="MerB"/>
</dbReference>
<gene>
    <name evidence="1" type="ORF">HF568_17760</name>
</gene>
<comment type="caution">
    <text evidence="1">The sequence shown here is derived from an EMBL/GenBank/DDBJ whole genome shotgun (WGS) entry which is preliminary data.</text>
</comment>